<dbReference type="Gene3D" id="3.30.1490.40">
    <property type="match status" value="1"/>
</dbReference>
<sequence>MMRASYGGDAAATRIQAQAQAQVQAQRQAAAAAAAAAATQTAAARQRAGYAGVQSEEAMQMTRMMMLEQQAAQMKQQQQQQQQMARAQAIQGQKMGGQKQPPATGWQYVDPKGQIQGPFSLLEMQQWYHMNYFRPELKMRCSDQDEFVPFAELFPHPSIPFQSYPKRVPARR</sequence>
<dbReference type="EMBL" id="CAXAMM010014703">
    <property type="protein sequence ID" value="CAK9034486.1"/>
    <property type="molecule type" value="Genomic_DNA"/>
</dbReference>
<feature type="compositionally biased region" description="Low complexity" evidence="1">
    <location>
        <begin position="77"/>
        <end position="103"/>
    </location>
</feature>
<dbReference type="Pfam" id="PF02213">
    <property type="entry name" value="GYF"/>
    <property type="match status" value="1"/>
</dbReference>
<evidence type="ECO:0000259" key="2">
    <source>
        <dbReference type="PROSITE" id="PS50829"/>
    </source>
</evidence>
<dbReference type="SUPFAM" id="SSF55277">
    <property type="entry name" value="GYF domain"/>
    <property type="match status" value="1"/>
</dbReference>
<dbReference type="Proteomes" id="UP001642464">
    <property type="component" value="Unassembled WGS sequence"/>
</dbReference>
<evidence type="ECO:0000256" key="1">
    <source>
        <dbReference type="SAM" id="MobiDB-lite"/>
    </source>
</evidence>
<evidence type="ECO:0000313" key="3">
    <source>
        <dbReference type="EMBL" id="CAK9034486.1"/>
    </source>
</evidence>
<proteinExistence type="predicted"/>
<organism evidence="3 4">
    <name type="scientific">Durusdinium trenchii</name>
    <dbReference type="NCBI Taxonomy" id="1381693"/>
    <lineage>
        <taxon>Eukaryota</taxon>
        <taxon>Sar</taxon>
        <taxon>Alveolata</taxon>
        <taxon>Dinophyceae</taxon>
        <taxon>Suessiales</taxon>
        <taxon>Symbiodiniaceae</taxon>
        <taxon>Durusdinium</taxon>
    </lineage>
</organism>
<feature type="region of interest" description="Disordered" evidence="1">
    <location>
        <begin position="77"/>
        <end position="104"/>
    </location>
</feature>
<keyword evidence="4" id="KW-1185">Reference proteome</keyword>
<dbReference type="InterPro" id="IPR035445">
    <property type="entry name" value="GYF-like_dom_sf"/>
</dbReference>
<accession>A0ABP0L5R4</accession>
<dbReference type="InterPro" id="IPR003169">
    <property type="entry name" value="GYF"/>
</dbReference>
<dbReference type="PROSITE" id="PS50829">
    <property type="entry name" value="GYF"/>
    <property type="match status" value="1"/>
</dbReference>
<feature type="domain" description="GYF" evidence="2">
    <location>
        <begin position="103"/>
        <end position="151"/>
    </location>
</feature>
<protein>
    <submittedName>
        <fullName evidence="3">GIGYF family protein Gyf (Gigyf)</fullName>
    </submittedName>
</protein>
<dbReference type="SMART" id="SM00444">
    <property type="entry name" value="GYF"/>
    <property type="match status" value="1"/>
</dbReference>
<comment type="caution">
    <text evidence="3">The sequence shown here is derived from an EMBL/GenBank/DDBJ whole genome shotgun (WGS) entry which is preliminary data.</text>
</comment>
<evidence type="ECO:0000313" key="4">
    <source>
        <dbReference type="Proteomes" id="UP001642464"/>
    </source>
</evidence>
<name>A0ABP0L5R4_9DINO</name>
<reference evidence="3 4" key="1">
    <citation type="submission" date="2024-02" db="EMBL/GenBank/DDBJ databases">
        <authorList>
            <person name="Chen Y."/>
            <person name="Shah S."/>
            <person name="Dougan E. K."/>
            <person name="Thang M."/>
            <person name="Chan C."/>
        </authorList>
    </citation>
    <scope>NUCLEOTIDE SEQUENCE [LARGE SCALE GENOMIC DNA]</scope>
</reference>
<gene>
    <name evidence="3" type="ORF">SCF082_LOCUS20871</name>
</gene>